<dbReference type="SUPFAM" id="SSF101941">
    <property type="entry name" value="NAC domain"/>
    <property type="match status" value="1"/>
</dbReference>
<dbReference type="PANTHER" id="PTHR31744:SF216">
    <property type="entry name" value="NAC TRANSCRIPTION FACTOR"/>
    <property type="match status" value="1"/>
</dbReference>
<keyword evidence="10" id="KW-0539">Nucleus</keyword>
<keyword evidence="5" id="KW-0805">Transcription regulation</keyword>
<evidence type="ECO:0000259" key="13">
    <source>
        <dbReference type="PROSITE" id="PS51005"/>
    </source>
</evidence>
<sequence length="613" mass="68399">MGPVSLPPGFRFHPTDEELVLFYLKRRICGRPVPLDVIADIDIYKCEPWDLPDKSLLQSRDREWYFFSPKDRKYPKGVRINRATQAGYWKATGKDRCICSNSHTVGIKKTLIYHMGRAPRGERTDWVMHEYRLEDDELKKDNIAQDSYALCKVYRKSGPGPKNGEQYGAPFKEEEWSEEANDERLEGLMDGAGACLKEQITPEVTVRGSSDSFENLLCHVPDQTTPVEPPSDPDQGAKDLDHILRCILGDDEEDKQYLQDHANGSKVVGEDESHGHVVDPSGNEDWLLCDLRDGTETSFQSEHSVPGPCQPSQYPVATEVQGFEPDIQIHDEDFLEIRDLIDPEYPEPSIPVQQFNITENPYPPLDGLNDLDLYFDPSLLLHEVGNPDNSHWTTPLVNQIDPQNVQFNGSNLENQLDFYPPSSFVNEYREPATNLGCDLWDGELEQHQVLDSSRLSVFASTELSQQMVMDPPSSGIVYNSGSSINPSGGMVVVQGGGGGSSSWIMSRVSNMLESVPALNASAAEHPLIEKAIKRMSSFGGRASTPSQHASCSSSSKCSECGGRALGGRRREERASGGLVFVFSLGAMWAALWVLLIAVFVKFLKVLFDRFLRH</sequence>
<evidence type="ECO:0000256" key="3">
    <source>
        <dbReference type="ARBA" id="ARBA00022692"/>
    </source>
</evidence>
<keyword evidence="6" id="KW-0238">DNA-binding</keyword>
<evidence type="ECO:0000256" key="12">
    <source>
        <dbReference type="SAM" id="Phobius"/>
    </source>
</evidence>
<dbReference type="eggNOG" id="ENOG502QT9T">
    <property type="taxonomic scope" value="Eukaryota"/>
</dbReference>
<dbReference type="Gene3D" id="2.170.150.80">
    <property type="entry name" value="NAC domain"/>
    <property type="match status" value="1"/>
</dbReference>
<dbReference type="GO" id="GO:0005634">
    <property type="term" value="C:nucleus"/>
    <property type="evidence" value="ECO:0007669"/>
    <property type="project" value="UniProtKB-SubCell"/>
</dbReference>
<dbReference type="Gramene" id="ERN11475">
    <property type="protein sequence ID" value="ERN11475"/>
    <property type="gene ID" value="AMTR_s00022p00094930"/>
</dbReference>
<gene>
    <name evidence="14" type="ORF">AMTR_s00022p00094930</name>
</gene>
<dbReference type="HOGENOM" id="CLU_030918_1_0_1"/>
<evidence type="ECO:0000256" key="6">
    <source>
        <dbReference type="ARBA" id="ARBA00023125"/>
    </source>
</evidence>
<keyword evidence="8" id="KW-0010">Activator</keyword>
<dbReference type="InterPro" id="IPR003441">
    <property type="entry name" value="NAC-dom"/>
</dbReference>
<dbReference type="GO" id="GO:0016020">
    <property type="term" value="C:membrane"/>
    <property type="evidence" value="ECO:0007669"/>
    <property type="project" value="UniProtKB-SubCell"/>
</dbReference>
<comment type="subcellular location">
    <subcellularLocation>
        <location evidence="2">Membrane</location>
        <topology evidence="2">Single-pass membrane protein</topology>
    </subcellularLocation>
    <subcellularLocation>
        <location evidence="1">Nucleus</location>
    </subcellularLocation>
</comment>
<dbReference type="Pfam" id="PF02365">
    <property type="entry name" value="NAM"/>
    <property type="match status" value="1"/>
</dbReference>
<dbReference type="InterPro" id="IPR036093">
    <property type="entry name" value="NAC_dom_sf"/>
</dbReference>
<accession>W1PVZ7</accession>
<reference evidence="15" key="1">
    <citation type="journal article" date="2013" name="Science">
        <title>The Amborella genome and the evolution of flowering plants.</title>
        <authorList>
            <consortium name="Amborella Genome Project"/>
        </authorList>
    </citation>
    <scope>NUCLEOTIDE SEQUENCE [LARGE SCALE GENOMIC DNA]</scope>
</reference>
<dbReference type="OrthoDB" id="1929298at2759"/>
<keyword evidence="9" id="KW-0804">Transcription</keyword>
<evidence type="ECO:0000256" key="11">
    <source>
        <dbReference type="SAM" id="MobiDB-lite"/>
    </source>
</evidence>
<dbReference type="AlphaFoldDB" id="W1PVZ7"/>
<keyword evidence="15" id="KW-1185">Reference proteome</keyword>
<evidence type="ECO:0000256" key="5">
    <source>
        <dbReference type="ARBA" id="ARBA00023015"/>
    </source>
</evidence>
<keyword evidence="3 12" id="KW-0812">Transmembrane</keyword>
<evidence type="ECO:0000256" key="1">
    <source>
        <dbReference type="ARBA" id="ARBA00004123"/>
    </source>
</evidence>
<evidence type="ECO:0000256" key="9">
    <source>
        <dbReference type="ARBA" id="ARBA00023163"/>
    </source>
</evidence>
<dbReference type="Proteomes" id="UP000017836">
    <property type="component" value="Unassembled WGS sequence"/>
</dbReference>
<evidence type="ECO:0000256" key="10">
    <source>
        <dbReference type="ARBA" id="ARBA00023242"/>
    </source>
</evidence>
<evidence type="ECO:0000313" key="15">
    <source>
        <dbReference type="Proteomes" id="UP000017836"/>
    </source>
</evidence>
<dbReference type="PROSITE" id="PS51005">
    <property type="entry name" value="NAC"/>
    <property type="match status" value="1"/>
</dbReference>
<dbReference type="OMA" id="QANIFMD"/>
<feature type="domain" description="NAC" evidence="13">
    <location>
        <begin position="6"/>
        <end position="156"/>
    </location>
</feature>
<dbReference type="GO" id="GO:0000976">
    <property type="term" value="F:transcription cis-regulatory region binding"/>
    <property type="evidence" value="ECO:0007669"/>
    <property type="project" value="UniProtKB-ARBA"/>
</dbReference>
<dbReference type="GO" id="GO:0006355">
    <property type="term" value="P:regulation of DNA-templated transcription"/>
    <property type="evidence" value="ECO:0007669"/>
    <property type="project" value="InterPro"/>
</dbReference>
<keyword evidence="4 12" id="KW-1133">Transmembrane helix</keyword>
<evidence type="ECO:0000256" key="7">
    <source>
        <dbReference type="ARBA" id="ARBA00023136"/>
    </source>
</evidence>
<feature type="compositionally biased region" description="Low complexity" evidence="11">
    <location>
        <begin position="543"/>
        <end position="562"/>
    </location>
</feature>
<feature type="transmembrane region" description="Helical" evidence="12">
    <location>
        <begin position="578"/>
        <end position="603"/>
    </location>
</feature>
<organism evidence="14 15">
    <name type="scientific">Amborella trichopoda</name>
    <dbReference type="NCBI Taxonomy" id="13333"/>
    <lineage>
        <taxon>Eukaryota</taxon>
        <taxon>Viridiplantae</taxon>
        <taxon>Streptophyta</taxon>
        <taxon>Embryophyta</taxon>
        <taxon>Tracheophyta</taxon>
        <taxon>Spermatophyta</taxon>
        <taxon>Magnoliopsida</taxon>
        <taxon>Amborellales</taxon>
        <taxon>Amborellaceae</taxon>
        <taxon>Amborella</taxon>
    </lineage>
</organism>
<proteinExistence type="predicted"/>
<feature type="region of interest" description="Disordered" evidence="11">
    <location>
        <begin position="539"/>
        <end position="566"/>
    </location>
</feature>
<evidence type="ECO:0000256" key="2">
    <source>
        <dbReference type="ARBA" id="ARBA00004167"/>
    </source>
</evidence>
<protein>
    <recommendedName>
        <fullName evidence="13">NAC domain-containing protein</fullName>
    </recommendedName>
</protein>
<dbReference type="PANTHER" id="PTHR31744">
    <property type="entry name" value="PROTEIN CUP-SHAPED COTYLEDON 2-RELATED"/>
    <property type="match status" value="1"/>
</dbReference>
<name>W1PVZ7_AMBTC</name>
<dbReference type="FunFam" id="2.170.150.80:FF:000002">
    <property type="entry name" value="Nac domain-containing protein 86"/>
    <property type="match status" value="1"/>
</dbReference>
<keyword evidence="7 12" id="KW-0472">Membrane</keyword>
<evidence type="ECO:0000256" key="8">
    <source>
        <dbReference type="ARBA" id="ARBA00023159"/>
    </source>
</evidence>
<evidence type="ECO:0000256" key="4">
    <source>
        <dbReference type="ARBA" id="ARBA00022989"/>
    </source>
</evidence>
<dbReference type="KEGG" id="atr:18439673"/>
<evidence type="ECO:0000313" key="14">
    <source>
        <dbReference type="EMBL" id="ERN11475.1"/>
    </source>
</evidence>
<dbReference type="EMBL" id="KI392687">
    <property type="protein sequence ID" value="ERN11475.1"/>
    <property type="molecule type" value="Genomic_DNA"/>
</dbReference>